<dbReference type="Pfam" id="PF03928">
    <property type="entry name" value="HbpS-like"/>
    <property type="match status" value="1"/>
</dbReference>
<dbReference type="InterPro" id="IPR038084">
    <property type="entry name" value="PduO/GlcC-like_sf"/>
</dbReference>
<dbReference type="InterPro" id="IPR052517">
    <property type="entry name" value="GlcG_carb_metab_protein"/>
</dbReference>
<proteinExistence type="predicted"/>
<dbReference type="EMBL" id="UINC01028071">
    <property type="protein sequence ID" value="SVB08419.1"/>
    <property type="molecule type" value="Genomic_DNA"/>
</dbReference>
<organism evidence="1">
    <name type="scientific">marine metagenome</name>
    <dbReference type="NCBI Taxonomy" id="408172"/>
    <lineage>
        <taxon>unclassified sequences</taxon>
        <taxon>metagenomes</taxon>
        <taxon>ecological metagenomes</taxon>
    </lineage>
</organism>
<reference evidence="1" key="1">
    <citation type="submission" date="2018-05" db="EMBL/GenBank/DDBJ databases">
        <authorList>
            <person name="Lanie J.A."/>
            <person name="Ng W.-L."/>
            <person name="Kazmierczak K.M."/>
            <person name="Andrzejewski T.M."/>
            <person name="Davidsen T.M."/>
            <person name="Wayne K.J."/>
            <person name="Tettelin H."/>
            <person name="Glass J.I."/>
            <person name="Rusch D."/>
            <person name="Podicherti R."/>
            <person name="Tsui H.-C.T."/>
            <person name="Winkler M.E."/>
        </authorList>
    </citation>
    <scope>NUCLEOTIDE SEQUENCE</scope>
</reference>
<dbReference type="AlphaFoldDB" id="A0A382B416"/>
<gene>
    <name evidence="1" type="ORF">METZ01_LOCUS161273</name>
</gene>
<dbReference type="Gene3D" id="3.30.450.150">
    <property type="entry name" value="Haem-degrading domain"/>
    <property type="match status" value="1"/>
</dbReference>
<sequence>MYDKPMLSLDQTRKAMEAMLDKATQDLDHPVAIAIVDDNGDILDYARMDRCRKGPQRMAMRKAYTCAISGMDSKDYAARMASQGRTVAEMGDPMLAAVQGGVTVLHPGSGAILGGIGVSGLAAEDDEAIAKVGLQAMGLSA</sequence>
<evidence type="ECO:0008006" key="2">
    <source>
        <dbReference type="Google" id="ProtNLM"/>
    </source>
</evidence>
<dbReference type="PANTHER" id="PTHR34309:SF1">
    <property type="entry name" value="PROTEIN GLCG"/>
    <property type="match status" value="1"/>
</dbReference>
<accession>A0A382B416</accession>
<dbReference type="SUPFAM" id="SSF143744">
    <property type="entry name" value="GlcG-like"/>
    <property type="match status" value="1"/>
</dbReference>
<dbReference type="InterPro" id="IPR005624">
    <property type="entry name" value="PduO/GlcC-like"/>
</dbReference>
<evidence type="ECO:0000313" key="1">
    <source>
        <dbReference type="EMBL" id="SVB08419.1"/>
    </source>
</evidence>
<dbReference type="PANTHER" id="PTHR34309">
    <property type="entry name" value="SLR1406 PROTEIN"/>
    <property type="match status" value="1"/>
</dbReference>
<protein>
    <recommendedName>
        <fullName evidence="2">GlcG protein</fullName>
    </recommendedName>
</protein>
<name>A0A382B416_9ZZZZ</name>